<evidence type="ECO:0000259" key="6">
    <source>
        <dbReference type="PROSITE" id="PS50950"/>
    </source>
</evidence>
<protein>
    <recommendedName>
        <fullName evidence="6">THAP-type domain-containing protein</fullName>
    </recommendedName>
</protein>
<dbReference type="GO" id="GO:0008270">
    <property type="term" value="F:zinc ion binding"/>
    <property type="evidence" value="ECO:0007669"/>
    <property type="project" value="UniProtKB-KW"/>
</dbReference>
<dbReference type="SMART" id="SM00692">
    <property type="entry name" value="DM3"/>
    <property type="match status" value="1"/>
</dbReference>
<keyword evidence="1" id="KW-0479">Metal-binding</keyword>
<evidence type="ECO:0000256" key="5">
    <source>
        <dbReference type="PROSITE-ProRule" id="PRU00309"/>
    </source>
</evidence>
<reference evidence="7" key="1">
    <citation type="thesis" date="2020" institute="ProQuest LLC" country="789 East Eisenhower Parkway, Ann Arbor, MI, USA">
        <title>Comparative Genomics and Chromosome Evolution.</title>
        <authorList>
            <person name="Mudd A.B."/>
        </authorList>
    </citation>
    <scope>NUCLEOTIDE SEQUENCE</scope>
    <source>
        <strain evidence="7">237g6f4</strain>
        <tissue evidence="7">Blood</tissue>
    </source>
</reference>
<proteinExistence type="predicted"/>
<evidence type="ECO:0000313" key="8">
    <source>
        <dbReference type="Proteomes" id="UP000824782"/>
    </source>
</evidence>
<dbReference type="SMART" id="SM00980">
    <property type="entry name" value="THAP"/>
    <property type="match status" value="1"/>
</dbReference>
<dbReference type="InterPro" id="IPR006612">
    <property type="entry name" value="THAP_Znf"/>
</dbReference>
<evidence type="ECO:0000256" key="3">
    <source>
        <dbReference type="ARBA" id="ARBA00022833"/>
    </source>
</evidence>
<dbReference type="AlphaFoldDB" id="A0AAV6ZIV6"/>
<keyword evidence="8" id="KW-1185">Reference proteome</keyword>
<dbReference type="PROSITE" id="PS50950">
    <property type="entry name" value="ZF_THAP"/>
    <property type="match status" value="1"/>
</dbReference>
<gene>
    <name evidence="7" type="ORF">GDO81_021512</name>
</gene>
<dbReference type="SUPFAM" id="SSF57716">
    <property type="entry name" value="Glucocorticoid receptor-like (DNA-binding domain)"/>
    <property type="match status" value="1"/>
</dbReference>
<evidence type="ECO:0000256" key="1">
    <source>
        <dbReference type="ARBA" id="ARBA00022723"/>
    </source>
</evidence>
<evidence type="ECO:0000256" key="2">
    <source>
        <dbReference type="ARBA" id="ARBA00022771"/>
    </source>
</evidence>
<dbReference type="EMBL" id="WNYA01000195">
    <property type="protein sequence ID" value="KAG8549354.1"/>
    <property type="molecule type" value="Genomic_DNA"/>
</dbReference>
<comment type="caution">
    <text evidence="7">The sequence shown here is derived from an EMBL/GenBank/DDBJ whole genome shotgun (WGS) entry which is preliminary data.</text>
</comment>
<dbReference type="GO" id="GO:0003677">
    <property type="term" value="F:DNA binding"/>
    <property type="evidence" value="ECO:0007669"/>
    <property type="project" value="UniProtKB-UniRule"/>
</dbReference>
<evidence type="ECO:0000256" key="4">
    <source>
        <dbReference type="ARBA" id="ARBA00023125"/>
    </source>
</evidence>
<dbReference type="Proteomes" id="UP000824782">
    <property type="component" value="Unassembled WGS sequence"/>
</dbReference>
<dbReference type="PANTHER" id="PTHR28624">
    <property type="entry name" value="COILED-COIL DOMAIN-CONTAINING PROTEIN 51"/>
    <property type="match status" value="1"/>
</dbReference>
<accession>A0AAV6ZIV6</accession>
<name>A0AAV6ZIV6_ENGPU</name>
<keyword evidence="4 5" id="KW-0238">DNA-binding</keyword>
<keyword evidence="3" id="KW-0862">Zinc</keyword>
<sequence>MPTCLINQCCSKTGKKGQSSDIILHPFPTDLTRIYRWLFHTGQQFTNVDELANRIKTENKNKKYRLCSKHFARDSYIRNATSRVLRREAVPTIFPRVKEGEVLIEESLKKSYKRKRIVEEVEFVEVPRPLNMPEFEDESHISYSEMSTQTDFTLLNSFVLFLNSTSQVVDNPALGVQYSHTGPSAPPPLLSSPNPKEMDLLQGKRPNLSNIKIEETTSDPRDFLTGIEPRPSKAESAPDIVYRNIPTHQLSKGIEGTRSHPRDFLMGIEPHSLRAEPPPDISRSLKVEPAPDIGYGHFTTHRVPKEIEETIVKIEETTSYPRDFLMDIEPRSTSAEPPPDSDYGTITTHQLPKDIENKLSILDKREIKEEIGGTGEKTFGKSEVLASFLEETKQQPSQLDLRPTEEQREQNRKLIIFESSLDQLLRKVKCSDSTGCSSLVESFEKNFEGGYCKIRGKCSAGHSFTMDLLLETFH</sequence>
<evidence type="ECO:0000313" key="7">
    <source>
        <dbReference type="EMBL" id="KAG8549354.1"/>
    </source>
</evidence>
<keyword evidence="2 5" id="KW-0863">Zinc-finger</keyword>
<organism evidence="7 8">
    <name type="scientific">Engystomops pustulosus</name>
    <name type="common">Tungara frog</name>
    <name type="synonym">Physalaemus pustulosus</name>
    <dbReference type="NCBI Taxonomy" id="76066"/>
    <lineage>
        <taxon>Eukaryota</taxon>
        <taxon>Metazoa</taxon>
        <taxon>Chordata</taxon>
        <taxon>Craniata</taxon>
        <taxon>Vertebrata</taxon>
        <taxon>Euteleostomi</taxon>
        <taxon>Amphibia</taxon>
        <taxon>Batrachia</taxon>
        <taxon>Anura</taxon>
        <taxon>Neobatrachia</taxon>
        <taxon>Hyloidea</taxon>
        <taxon>Leptodactylidae</taxon>
        <taxon>Leiuperinae</taxon>
        <taxon>Engystomops</taxon>
    </lineage>
</organism>
<feature type="domain" description="THAP-type" evidence="6">
    <location>
        <begin position="1"/>
        <end position="94"/>
    </location>
</feature>
<dbReference type="Pfam" id="PF05485">
    <property type="entry name" value="THAP"/>
    <property type="match status" value="1"/>
</dbReference>
<dbReference type="InterPro" id="IPR037660">
    <property type="entry name" value="CCDC51"/>
</dbReference>
<dbReference type="PANTHER" id="PTHR28624:SF1">
    <property type="entry name" value="MITOCHONDRIAL POTASSIUM CHANNEL"/>
    <property type="match status" value="1"/>
</dbReference>